<feature type="region of interest" description="Disordered" evidence="1">
    <location>
        <begin position="1"/>
        <end position="35"/>
    </location>
</feature>
<name>A0A8T2NQ78_9TELE</name>
<dbReference type="AlphaFoldDB" id="A0A8T2NQ78"/>
<sequence>MSPLTTLELTSQASSQTPSFQPPHPKHSQNPTQPHPLCAKAVVSCCRPPFEASAAGKGLLPVQQALFTNLCTFYLCIL</sequence>
<keyword evidence="3" id="KW-1185">Reference proteome</keyword>
<evidence type="ECO:0000256" key="1">
    <source>
        <dbReference type="SAM" id="MobiDB-lite"/>
    </source>
</evidence>
<reference evidence="2" key="1">
    <citation type="thesis" date="2021" institute="BYU ScholarsArchive" country="Provo, UT, USA">
        <title>Applications of and Algorithms for Genome Assembly and Genomic Analyses with an Emphasis on Marine Teleosts.</title>
        <authorList>
            <person name="Pickett B.D."/>
        </authorList>
    </citation>
    <scope>NUCLEOTIDE SEQUENCE</scope>
    <source>
        <strain evidence="2">HI-2016</strain>
    </source>
</reference>
<comment type="caution">
    <text evidence="2">The sequence shown here is derived from an EMBL/GenBank/DDBJ whole genome shotgun (WGS) entry which is preliminary data.</text>
</comment>
<evidence type="ECO:0000313" key="3">
    <source>
        <dbReference type="Proteomes" id="UP000824540"/>
    </source>
</evidence>
<dbReference type="EMBL" id="JAFBMS010000050">
    <property type="protein sequence ID" value="KAG9339762.1"/>
    <property type="molecule type" value="Genomic_DNA"/>
</dbReference>
<proteinExistence type="predicted"/>
<organism evidence="2 3">
    <name type="scientific">Albula glossodonta</name>
    <name type="common">roundjaw bonefish</name>
    <dbReference type="NCBI Taxonomy" id="121402"/>
    <lineage>
        <taxon>Eukaryota</taxon>
        <taxon>Metazoa</taxon>
        <taxon>Chordata</taxon>
        <taxon>Craniata</taxon>
        <taxon>Vertebrata</taxon>
        <taxon>Euteleostomi</taxon>
        <taxon>Actinopterygii</taxon>
        <taxon>Neopterygii</taxon>
        <taxon>Teleostei</taxon>
        <taxon>Albuliformes</taxon>
        <taxon>Albulidae</taxon>
        <taxon>Albula</taxon>
    </lineage>
</organism>
<protein>
    <submittedName>
        <fullName evidence="2">Uncharacterized protein</fullName>
    </submittedName>
</protein>
<dbReference type="Proteomes" id="UP000824540">
    <property type="component" value="Unassembled WGS sequence"/>
</dbReference>
<gene>
    <name evidence="2" type="ORF">JZ751_022428</name>
</gene>
<evidence type="ECO:0000313" key="2">
    <source>
        <dbReference type="EMBL" id="KAG9339762.1"/>
    </source>
</evidence>
<feature type="compositionally biased region" description="Polar residues" evidence="1">
    <location>
        <begin position="1"/>
        <end position="19"/>
    </location>
</feature>
<accession>A0A8T2NQ78</accession>